<dbReference type="OrthoDB" id="1716553at2"/>
<reference evidence="1 2" key="1">
    <citation type="submission" date="2019-03" db="EMBL/GenBank/DDBJ databases">
        <title>Genomic Encyclopedia of Type Strains, Phase IV (KMG-IV): sequencing the most valuable type-strain genomes for metagenomic binning, comparative biology and taxonomic classification.</title>
        <authorList>
            <person name="Goeker M."/>
        </authorList>
    </citation>
    <scope>NUCLEOTIDE SEQUENCE [LARGE SCALE GENOMIC DNA]</scope>
    <source>
        <strain evidence="1 2">DSM 100451</strain>
    </source>
</reference>
<dbReference type="Proteomes" id="UP000295184">
    <property type="component" value="Unassembled WGS sequence"/>
</dbReference>
<dbReference type="RefSeq" id="WP_058963233.1">
    <property type="nucleotide sequence ID" value="NZ_CABKVM010000013.1"/>
</dbReference>
<dbReference type="GeneID" id="97380619"/>
<proteinExistence type="predicted"/>
<dbReference type="EMBL" id="SLUM01000020">
    <property type="protein sequence ID" value="TCL54704.1"/>
    <property type="molecule type" value="Genomic_DNA"/>
</dbReference>
<organism evidence="1 2">
    <name type="scientific">Allofournierella massiliensis</name>
    <dbReference type="NCBI Taxonomy" id="1650663"/>
    <lineage>
        <taxon>Bacteria</taxon>
        <taxon>Bacillati</taxon>
        <taxon>Bacillota</taxon>
        <taxon>Clostridia</taxon>
        <taxon>Eubacteriales</taxon>
        <taxon>Oscillospiraceae</taxon>
        <taxon>Allofournierella</taxon>
    </lineage>
</organism>
<evidence type="ECO:0000313" key="1">
    <source>
        <dbReference type="EMBL" id="TCL54704.1"/>
    </source>
</evidence>
<accession>A0A4R1QUU5</accession>
<dbReference type="STRING" id="1650663.GCA_001486665_00743"/>
<evidence type="ECO:0000313" key="2">
    <source>
        <dbReference type="Proteomes" id="UP000295184"/>
    </source>
</evidence>
<gene>
    <name evidence="1" type="ORF">EDD77_12036</name>
</gene>
<sequence>MAYTPKLTYKGKPLVRCGNEIYYGSLADPFVIFMQILTEKEEQGMKMADKIHVILMSTDSSKPLPERVVKQSSKTGLYTALEIGSMWLERALKEAPAKK</sequence>
<dbReference type="AlphaFoldDB" id="A0A4R1QUU5"/>
<protein>
    <submittedName>
        <fullName evidence="1">Uncharacterized protein</fullName>
    </submittedName>
</protein>
<comment type="caution">
    <text evidence="1">The sequence shown here is derived from an EMBL/GenBank/DDBJ whole genome shotgun (WGS) entry which is preliminary data.</text>
</comment>
<name>A0A4R1QUU5_9FIRM</name>